<reference evidence="2" key="1">
    <citation type="submission" date="2022-10" db="EMBL/GenBank/DDBJ databases">
        <title>Catenovulum adriacola sp. nov. isolated in the Harbour of Susak.</title>
        <authorList>
            <person name="Schoch T."/>
            <person name="Reich S.J."/>
            <person name="Stoeferle S."/>
            <person name="Flaiz M."/>
            <person name="Kazda M."/>
            <person name="Riedel C.U."/>
            <person name="Duerre P."/>
        </authorList>
    </citation>
    <scope>NUCLEOTIDE SEQUENCE</scope>
    <source>
        <strain evidence="2">TS8</strain>
    </source>
</reference>
<dbReference type="InterPro" id="IPR013783">
    <property type="entry name" value="Ig-like_fold"/>
</dbReference>
<name>A0ABY7AKW8_9ALTE</name>
<dbReference type="Pfam" id="PF16586">
    <property type="entry name" value="DUF5060"/>
    <property type="match status" value="1"/>
</dbReference>
<evidence type="ECO:0000313" key="2">
    <source>
        <dbReference type="EMBL" id="WAJ69100.1"/>
    </source>
</evidence>
<proteinExistence type="predicted"/>
<protein>
    <submittedName>
        <fullName evidence="2">DUF5060 domain-containing protein</fullName>
    </submittedName>
</protein>
<dbReference type="Gene3D" id="2.60.40.10">
    <property type="entry name" value="Immunoglobulins"/>
    <property type="match status" value="1"/>
</dbReference>
<sequence length="598" mass="68050">MTSAVAQVSPHITGELKKWHSISLTFDGPTVSETDKVNPFVNYQLNAVFTHRKTKTQYKVPGFFAADGDAANSGASSGNKWRVIFTPDQEGAWDWKISFKTAPFIAVSERVNSGYSVGSIDNSKGHFIVKSSDKGYPDFRERGRLEYVNKPYLKFAESGDYFIKAGPDSPENLLSYRDFDGSFHQDGFKDDLVKSWQAHEQDWKSGDPVWQGDKGKGLIGALNYIASKGMNSISFLTLNIMGDDQNVFPYTDYHTYDRFDVSKLAQWDIVFSHAQKLGLFLHFKTQEAENQGLLDNGGLGLERQLYYRELIARFGHHLALNWNMGEENGNWYPKHQTLPQTRIQRLSMARYFHEQDPYNHHVVIHNGNFFDDLTGADSYYTGVSLQTSLKDFSSIHGTVKRIRSWPITNGRPFAVAVDEPGDAQFALEPDIDNPSHDDARMNGLWGALTAGAWGTEWYFGYKRAHSDLTAQDWRTRDKFWTQAKHALDFFSMIDVDYQDAESQDEALVNGWALAKRGEFYIGYVKNAEKDLAIKLPKGIANYSIKWFNPRNGGQLQLGTIKQVSVDETLQYYFQTVKRNIGKPTSEIDKDWVVLIERL</sequence>
<dbReference type="Gene3D" id="3.20.20.80">
    <property type="entry name" value="Glycosidases"/>
    <property type="match status" value="1"/>
</dbReference>
<dbReference type="EMBL" id="CP109965">
    <property type="protein sequence ID" value="WAJ69100.1"/>
    <property type="molecule type" value="Genomic_DNA"/>
</dbReference>
<dbReference type="Proteomes" id="UP001163726">
    <property type="component" value="Chromosome"/>
</dbReference>
<evidence type="ECO:0000313" key="3">
    <source>
        <dbReference type="Proteomes" id="UP001163726"/>
    </source>
</evidence>
<accession>A0ABY7AKW8</accession>
<dbReference type="InterPro" id="IPR032260">
    <property type="entry name" value="DUF5060"/>
</dbReference>
<evidence type="ECO:0000259" key="1">
    <source>
        <dbReference type="Pfam" id="PF16586"/>
    </source>
</evidence>
<organism evidence="2 3">
    <name type="scientific">Catenovulum adriaticum</name>
    <dbReference type="NCBI Taxonomy" id="2984846"/>
    <lineage>
        <taxon>Bacteria</taxon>
        <taxon>Pseudomonadati</taxon>
        <taxon>Pseudomonadota</taxon>
        <taxon>Gammaproteobacteria</taxon>
        <taxon>Alteromonadales</taxon>
        <taxon>Alteromonadaceae</taxon>
        <taxon>Catenovulum</taxon>
    </lineage>
</organism>
<keyword evidence="3" id="KW-1185">Reference proteome</keyword>
<feature type="domain" description="DUF5060" evidence="1">
    <location>
        <begin position="16"/>
        <end position="100"/>
    </location>
</feature>
<dbReference type="RefSeq" id="WP_268073269.1">
    <property type="nucleotide sequence ID" value="NZ_CP109965.1"/>
</dbReference>
<gene>
    <name evidence="2" type="ORF">OLW01_07800</name>
</gene>